<keyword evidence="4" id="KW-0804">Transcription</keyword>
<feature type="domain" description="Xylanolytic transcriptional activator regulatory" evidence="6">
    <location>
        <begin position="43"/>
        <end position="251"/>
    </location>
</feature>
<protein>
    <recommendedName>
        <fullName evidence="6">Xylanolytic transcriptional activator regulatory domain-containing protein</fullName>
    </recommendedName>
</protein>
<proteinExistence type="predicted"/>
<evidence type="ECO:0000256" key="4">
    <source>
        <dbReference type="ARBA" id="ARBA00023163"/>
    </source>
</evidence>
<organism evidence="7 8">
    <name type="scientific">Fonsecaea pedrosoi CBS 271.37</name>
    <dbReference type="NCBI Taxonomy" id="1442368"/>
    <lineage>
        <taxon>Eukaryota</taxon>
        <taxon>Fungi</taxon>
        <taxon>Dikarya</taxon>
        <taxon>Ascomycota</taxon>
        <taxon>Pezizomycotina</taxon>
        <taxon>Eurotiomycetes</taxon>
        <taxon>Chaetothyriomycetidae</taxon>
        <taxon>Chaetothyriales</taxon>
        <taxon>Herpotrichiellaceae</taxon>
        <taxon>Fonsecaea</taxon>
    </lineage>
</organism>
<evidence type="ECO:0000259" key="6">
    <source>
        <dbReference type="Pfam" id="PF04082"/>
    </source>
</evidence>
<keyword evidence="8" id="KW-1185">Reference proteome</keyword>
<evidence type="ECO:0000256" key="2">
    <source>
        <dbReference type="ARBA" id="ARBA00023015"/>
    </source>
</evidence>
<dbReference type="InterPro" id="IPR052073">
    <property type="entry name" value="Amide_Lactam_Regulators"/>
</dbReference>
<dbReference type="InterPro" id="IPR007219">
    <property type="entry name" value="XnlR_reg_dom"/>
</dbReference>
<keyword evidence="3" id="KW-0238">DNA-binding</keyword>
<dbReference type="VEuPathDB" id="FungiDB:Z517_12552"/>
<dbReference type="RefSeq" id="XP_013277950.1">
    <property type="nucleotide sequence ID" value="XM_013422496.1"/>
</dbReference>
<dbReference type="STRING" id="1442368.A0A0D2EIF7"/>
<dbReference type="Pfam" id="PF04082">
    <property type="entry name" value="Fungal_trans"/>
    <property type="match status" value="1"/>
</dbReference>
<dbReference type="PANTHER" id="PTHR47171">
    <property type="entry name" value="FARA-RELATED"/>
    <property type="match status" value="1"/>
</dbReference>
<keyword evidence="1" id="KW-0862">Zinc</keyword>
<dbReference type="GO" id="GO:0003677">
    <property type="term" value="F:DNA binding"/>
    <property type="evidence" value="ECO:0007669"/>
    <property type="project" value="UniProtKB-KW"/>
</dbReference>
<sequence>MAKRSKLLEGKDMCIEHYERLYFESVGVYSSIIPYPSEWALVMLYFAEINTLLPLIDQETFQQQYRQRKASPHLIKAICLVTLRLSSAASYIRGSSDGCVIHDDHADKRNVCRAQESLKEGARSSAATLARRLYTALRAAVIEGNLEPDRVDRIRILALMSLVMPLTHAESSGTHHLSRYLHQAVCEAQSLGLHLGSTSTKASDTFLQKNVSVRKASRAESRLWWSLYVLDRLGTFNDSRKPHYIQDRDIGMQRRKLMIESGFLRQDDQHTLALWIDQVDIITQLRESQTTGKSILDENQLRASNGGDTVEIGKTSYRDSNISQAAMPNSSVFNSTSSIAVSGTHMR</sequence>
<keyword evidence="5" id="KW-0539">Nucleus</keyword>
<evidence type="ECO:0000256" key="5">
    <source>
        <dbReference type="ARBA" id="ARBA00023242"/>
    </source>
</evidence>
<dbReference type="GeneID" id="25312042"/>
<evidence type="ECO:0000256" key="3">
    <source>
        <dbReference type="ARBA" id="ARBA00023125"/>
    </source>
</evidence>
<evidence type="ECO:0000313" key="7">
    <source>
        <dbReference type="EMBL" id="KIW74142.1"/>
    </source>
</evidence>
<dbReference type="AlphaFoldDB" id="A0A0D2EIF7"/>
<dbReference type="PANTHER" id="PTHR47171:SF6">
    <property type="entry name" value="SPECIFIC TRANSCRIPTION FACTOR, PUTATIVE (AFU_ORTHOLOGUE AFUA_2G06130)-RELATED"/>
    <property type="match status" value="1"/>
</dbReference>
<dbReference type="Proteomes" id="UP000053029">
    <property type="component" value="Unassembled WGS sequence"/>
</dbReference>
<reference evidence="7 8" key="1">
    <citation type="submission" date="2015-01" db="EMBL/GenBank/DDBJ databases">
        <title>The Genome Sequence of Fonsecaea pedrosoi CBS 271.37.</title>
        <authorList>
            <consortium name="The Broad Institute Genomics Platform"/>
            <person name="Cuomo C."/>
            <person name="de Hoog S."/>
            <person name="Gorbushina A."/>
            <person name="Stielow B."/>
            <person name="Teixiera M."/>
            <person name="Abouelleil A."/>
            <person name="Chapman S.B."/>
            <person name="Priest M."/>
            <person name="Young S.K."/>
            <person name="Wortman J."/>
            <person name="Nusbaum C."/>
            <person name="Birren B."/>
        </authorList>
    </citation>
    <scope>NUCLEOTIDE SEQUENCE [LARGE SCALE GENOMIC DNA]</scope>
    <source>
        <strain evidence="7 8">CBS 271.37</strain>
    </source>
</reference>
<gene>
    <name evidence="7" type="ORF">Z517_12552</name>
</gene>
<name>A0A0D2EIF7_9EURO</name>
<evidence type="ECO:0000313" key="8">
    <source>
        <dbReference type="Proteomes" id="UP000053029"/>
    </source>
</evidence>
<keyword evidence="2" id="KW-0805">Transcription regulation</keyword>
<accession>A0A0D2EIF7</accession>
<dbReference type="HOGENOM" id="CLU_808927_0_0_1"/>
<evidence type="ECO:0000256" key="1">
    <source>
        <dbReference type="ARBA" id="ARBA00022833"/>
    </source>
</evidence>
<dbReference type="CDD" id="cd12148">
    <property type="entry name" value="fungal_TF_MHR"/>
    <property type="match status" value="1"/>
</dbReference>
<dbReference type="GO" id="GO:0008270">
    <property type="term" value="F:zinc ion binding"/>
    <property type="evidence" value="ECO:0007669"/>
    <property type="project" value="InterPro"/>
</dbReference>
<dbReference type="GO" id="GO:0006351">
    <property type="term" value="P:DNA-templated transcription"/>
    <property type="evidence" value="ECO:0007669"/>
    <property type="project" value="InterPro"/>
</dbReference>
<dbReference type="EMBL" id="KN846978">
    <property type="protein sequence ID" value="KIW74142.1"/>
    <property type="molecule type" value="Genomic_DNA"/>
</dbReference>